<dbReference type="Pfam" id="PF00440">
    <property type="entry name" value="TetR_N"/>
    <property type="match status" value="1"/>
</dbReference>
<keyword evidence="2 4" id="KW-0238">DNA-binding</keyword>
<evidence type="ECO:0000256" key="1">
    <source>
        <dbReference type="ARBA" id="ARBA00023015"/>
    </source>
</evidence>
<feature type="domain" description="HTH tetR-type" evidence="5">
    <location>
        <begin position="14"/>
        <end position="74"/>
    </location>
</feature>
<dbReference type="InterPro" id="IPR009057">
    <property type="entry name" value="Homeodomain-like_sf"/>
</dbReference>
<dbReference type="PANTHER" id="PTHR30055">
    <property type="entry name" value="HTH-TYPE TRANSCRIPTIONAL REGULATOR RUTR"/>
    <property type="match status" value="1"/>
</dbReference>
<reference evidence="6 7" key="1">
    <citation type="submission" date="2018-06" db="EMBL/GenBank/DDBJ databases">
        <authorList>
            <consortium name="Pathogen Informatics"/>
            <person name="Doyle S."/>
        </authorList>
    </citation>
    <scope>NUCLEOTIDE SEQUENCE [LARGE SCALE GENOMIC DNA]</scope>
    <source>
        <strain evidence="6 7">NCTC7807</strain>
    </source>
</reference>
<dbReference type="PRINTS" id="PR00455">
    <property type="entry name" value="HTHTETR"/>
</dbReference>
<dbReference type="GO" id="GO:0003700">
    <property type="term" value="F:DNA-binding transcription factor activity"/>
    <property type="evidence" value="ECO:0007669"/>
    <property type="project" value="TreeGrafter"/>
</dbReference>
<dbReference type="InterPro" id="IPR025996">
    <property type="entry name" value="MT1864/Rv1816-like_C"/>
</dbReference>
<gene>
    <name evidence="6" type="ORF">NCTC7807_03833</name>
</gene>
<evidence type="ECO:0000256" key="4">
    <source>
        <dbReference type="PROSITE-ProRule" id="PRU00335"/>
    </source>
</evidence>
<dbReference type="EMBL" id="UHID01000007">
    <property type="protein sequence ID" value="SUP59775.1"/>
    <property type="molecule type" value="Genomic_DNA"/>
</dbReference>
<evidence type="ECO:0000259" key="5">
    <source>
        <dbReference type="PROSITE" id="PS50977"/>
    </source>
</evidence>
<evidence type="ECO:0000256" key="3">
    <source>
        <dbReference type="ARBA" id="ARBA00023163"/>
    </source>
</evidence>
<proteinExistence type="predicted"/>
<evidence type="ECO:0000313" key="6">
    <source>
        <dbReference type="EMBL" id="SUP59775.1"/>
    </source>
</evidence>
<dbReference type="AlphaFoldDB" id="A0A380P3R8"/>
<dbReference type="SUPFAM" id="SSF46689">
    <property type="entry name" value="Homeodomain-like"/>
    <property type="match status" value="1"/>
</dbReference>
<dbReference type="InterPro" id="IPR036271">
    <property type="entry name" value="Tet_transcr_reg_TetR-rel_C_sf"/>
</dbReference>
<dbReference type="Gene3D" id="1.10.357.10">
    <property type="entry name" value="Tetracycline Repressor, domain 2"/>
    <property type="match status" value="1"/>
</dbReference>
<dbReference type="InterPro" id="IPR050109">
    <property type="entry name" value="HTH-type_TetR-like_transc_reg"/>
</dbReference>
<dbReference type="InterPro" id="IPR001647">
    <property type="entry name" value="HTH_TetR"/>
</dbReference>
<keyword evidence="3" id="KW-0804">Transcription</keyword>
<dbReference type="SUPFAM" id="SSF48498">
    <property type="entry name" value="Tetracyclin repressor-like, C-terminal domain"/>
    <property type="match status" value="1"/>
</dbReference>
<protein>
    <submittedName>
        <fullName evidence="6">Transcriptional regulator, TetR family</fullName>
    </submittedName>
</protein>
<dbReference type="Pfam" id="PF13305">
    <property type="entry name" value="TetR_C_33"/>
    <property type="match status" value="1"/>
</dbReference>
<evidence type="ECO:0000313" key="7">
    <source>
        <dbReference type="Proteomes" id="UP000254150"/>
    </source>
</evidence>
<feature type="DNA-binding region" description="H-T-H motif" evidence="4">
    <location>
        <begin position="37"/>
        <end position="56"/>
    </location>
</feature>
<dbReference type="PANTHER" id="PTHR30055:SF220">
    <property type="entry name" value="TETR-FAMILY REGULATORY PROTEIN"/>
    <property type="match status" value="1"/>
</dbReference>
<accession>A0A380P3R8</accession>
<evidence type="ECO:0000256" key="2">
    <source>
        <dbReference type="ARBA" id="ARBA00023125"/>
    </source>
</evidence>
<keyword evidence="1" id="KW-0805">Transcription regulation</keyword>
<sequence>MYTVNMSRVTYHHGDLRASLLASALELVEASGPEQLSLRAVARKAGVSPNAPYNHYADRSALLAALATHGFEQLRERMTAAVAEAEPGDEITAAAIAAVRHALARPGLYRLTVGHMCNDHPQTRAAQDAVKEVVAASVVATPGDPASEALCTGIWALVQGLVLLLVDGALKPPQQQDIDDFIRAIIQSTLTARNAPD</sequence>
<organism evidence="6 7">
    <name type="scientific">Streptomyces griseus</name>
    <dbReference type="NCBI Taxonomy" id="1911"/>
    <lineage>
        <taxon>Bacteria</taxon>
        <taxon>Bacillati</taxon>
        <taxon>Actinomycetota</taxon>
        <taxon>Actinomycetes</taxon>
        <taxon>Kitasatosporales</taxon>
        <taxon>Streptomycetaceae</taxon>
        <taxon>Streptomyces</taxon>
    </lineage>
</organism>
<dbReference type="GO" id="GO:0000976">
    <property type="term" value="F:transcription cis-regulatory region binding"/>
    <property type="evidence" value="ECO:0007669"/>
    <property type="project" value="TreeGrafter"/>
</dbReference>
<name>A0A380P3R8_STRGR</name>
<dbReference type="PROSITE" id="PS50977">
    <property type="entry name" value="HTH_TETR_2"/>
    <property type="match status" value="1"/>
</dbReference>
<dbReference type="Proteomes" id="UP000254150">
    <property type="component" value="Unassembled WGS sequence"/>
</dbReference>